<dbReference type="GeneID" id="54468203"/>
<dbReference type="InterPro" id="IPR036770">
    <property type="entry name" value="Ankyrin_rpt-contain_sf"/>
</dbReference>
<dbReference type="OrthoDB" id="539213at2759"/>
<keyword evidence="1" id="KW-0677">Repeat</keyword>
<accession>A0A6A6YRN5</accession>
<dbReference type="Gene3D" id="1.25.40.20">
    <property type="entry name" value="Ankyrin repeat-containing domain"/>
    <property type="match status" value="2"/>
</dbReference>
<keyword evidence="2 3" id="KW-0040">ANK repeat</keyword>
<evidence type="ECO:0000313" key="6">
    <source>
        <dbReference type="RefSeq" id="XP_033577668.1"/>
    </source>
</evidence>
<dbReference type="EMBL" id="MU003699">
    <property type="protein sequence ID" value="KAF2810704.1"/>
    <property type="molecule type" value="Genomic_DNA"/>
</dbReference>
<dbReference type="SMART" id="SM00248">
    <property type="entry name" value="ANK"/>
    <property type="match status" value="5"/>
</dbReference>
<feature type="repeat" description="ANK" evidence="3">
    <location>
        <begin position="402"/>
        <end position="434"/>
    </location>
</feature>
<feature type="repeat" description="ANK" evidence="3">
    <location>
        <begin position="470"/>
        <end position="502"/>
    </location>
</feature>
<reference evidence="6" key="2">
    <citation type="submission" date="2020-04" db="EMBL/GenBank/DDBJ databases">
        <authorList>
            <consortium name="NCBI Genome Project"/>
        </authorList>
    </citation>
    <scope>NUCLEOTIDE SEQUENCE</scope>
    <source>
        <strain evidence="6">CBS 304.34</strain>
    </source>
</reference>
<reference evidence="6" key="3">
    <citation type="submission" date="2025-04" db="UniProtKB">
        <authorList>
            <consortium name="RefSeq"/>
        </authorList>
    </citation>
    <scope>IDENTIFICATION</scope>
    <source>
        <strain evidence="6">CBS 304.34</strain>
    </source>
</reference>
<dbReference type="Pfam" id="PF12796">
    <property type="entry name" value="Ank_2"/>
    <property type="match status" value="2"/>
</dbReference>
<dbReference type="PANTHER" id="PTHR24198">
    <property type="entry name" value="ANKYRIN REPEAT AND PROTEIN KINASE DOMAIN-CONTAINING PROTEIN"/>
    <property type="match status" value="1"/>
</dbReference>
<evidence type="ECO:0000256" key="2">
    <source>
        <dbReference type="ARBA" id="ARBA00023043"/>
    </source>
</evidence>
<protein>
    <submittedName>
        <fullName evidence="4 6">Ankyrin</fullName>
    </submittedName>
</protein>
<organism evidence="4">
    <name type="scientific">Mytilinidion resinicola</name>
    <dbReference type="NCBI Taxonomy" id="574789"/>
    <lineage>
        <taxon>Eukaryota</taxon>
        <taxon>Fungi</taxon>
        <taxon>Dikarya</taxon>
        <taxon>Ascomycota</taxon>
        <taxon>Pezizomycotina</taxon>
        <taxon>Dothideomycetes</taxon>
        <taxon>Pleosporomycetidae</taxon>
        <taxon>Mytilinidiales</taxon>
        <taxon>Mytilinidiaceae</taxon>
        <taxon>Mytilinidion</taxon>
    </lineage>
</organism>
<gene>
    <name evidence="4 6" type="ORF">BDZ99DRAFT_561035</name>
</gene>
<proteinExistence type="predicted"/>
<name>A0A6A6YRN5_9PEZI</name>
<dbReference type="PANTHER" id="PTHR24198:SF165">
    <property type="entry name" value="ANKYRIN REPEAT-CONTAINING PROTEIN-RELATED"/>
    <property type="match status" value="1"/>
</dbReference>
<dbReference type="AlphaFoldDB" id="A0A6A6YRN5"/>
<evidence type="ECO:0000256" key="1">
    <source>
        <dbReference type="ARBA" id="ARBA00022737"/>
    </source>
</evidence>
<dbReference type="RefSeq" id="XP_033577668.1">
    <property type="nucleotide sequence ID" value="XM_033727310.1"/>
</dbReference>
<evidence type="ECO:0000313" key="5">
    <source>
        <dbReference type="Proteomes" id="UP000504636"/>
    </source>
</evidence>
<dbReference type="SUPFAM" id="SSF48403">
    <property type="entry name" value="Ankyrin repeat"/>
    <property type="match status" value="1"/>
</dbReference>
<dbReference type="PROSITE" id="PS50088">
    <property type="entry name" value="ANK_REPEAT"/>
    <property type="match status" value="2"/>
</dbReference>
<evidence type="ECO:0000313" key="4">
    <source>
        <dbReference type="EMBL" id="KAF2810704.1"/>
    </source>
</evidence>
<keyword evidence="5" id="KW-1185">Reference proteome</keyword>
<reference evidence="4 6" key="1">
    <citation type="journal article" date="2020" name="Stud. Mycol.">
        <title>101 Dothideomycetes genomes: a test case for predicting lifestyles and emergence of pathogens.</title>
        <authorList>
            <person name="Haridas S."/>
            <person name="Albert R."/>
            <person name="Binder M."/>
            <person name="Bloem J."/>
            <person name="Labutti K."/>
            <person name="Salamov A."/>
            <person name="Andreopoulos B."/>
            <person name="Baker S."/>
            <person name="Barry K."/>
            <person name="Bills G."/>
            <person name="Bluhm B."/>
            <person name="Cannon C."/>
            <person name="Castanera R."/>
            <person name="Culley D."/>
            <person name="Daum C."/>
            <person name="Ezra D."/>
            <person name="Gonzalez J."/>
            <person name="Henrissat B."/>
            <person name="Kuo A."/>
            <person name="Liang C."/>
            <person name="Lipzen A."/>
            <person name="Lutzoni F."/>
            <person name="Magnuson J."/>
            <person name="Mondo S."/>
            <person name="Nolan M."/>
            <person name="Ohm R."/>
            <person name="Pangilinan J."/>
            <person name="Park H.-J."/>
            <person name="Ramirez L."/>
            <person name="Alfaro M."/>
            <person name="Sun H."/>
            <person name="Tritt A."/>
            <person name="Yoshinaga Y."/>
            <person name="Zwiers L.-H."/>
            <person name="Turgeon B."/>
            <person name="Goodwin S."/>
            <person name="Spatafora J."/>
            <person name="Crous P."/>
            <person name="Grigoriev I."/>
        </authorList>
    </citation>
    <scope>NUCLEOTIDE SEQUENCE</scope>
    <source>
        <strain evidence="4 6">CBS 304.34</strain>
    </source>
</reference>
<sequence>MEPISAVASIVTLIALAKEISFLTTDLFRGLHSAPRELARLQEQTNLIVKELQCLESNANQSGIDQLLDGSEIRTLGEALKVAKCNIGAIHKECGNLGQKSKRRIMWVLFEKKKAEEYLMHLQKTEISLSVVLQLTNMKMTSTAYVETKQHFKKTQDAIETLRIERQLQTPSALVRPNQNTSKTAPKSQRYLNALMLSEFWKWLLACELIILTTTDGSQLRYDCLAIFLLPTLARRLAVKISLSFQRPSSTWSNIVLLGGRLSMVNYVPNDSEIIMACRKGDLVAVRDLFRRGKASPNDVSERSKTLLWHAAASGSTELAEYLIHEGTPVTSSILLAAAYWRQPQIARLCLNNDADPEVIGVEGYTAAILLFGSSRKREPQTEFIEILACNSFSIFDAQDDCGWTALHRAAAFGTHEDVRSLLRLQASVDVRTYNLEWTPLFCAVCFGNLETMQELWSCYDNPGQTRDLREWNLLHVAAGAGRFNVMPFLLKNGVDPQAVSQATSRFVPPSLVDRSVTPSDVAKSCGEDSYRKWTEIPKTTGFKSKVSPIDIDWSLEEMQGRYGGFHWERGSLG</sequence>
<evidence type="ECO:0000256" key="3">
    <source>
        <dbReference type="PROSITE-ProRule" id="PRU00023"/>
    </source>
</evidence>
<dbReference type="InterPro" id="IPR002110">
    <property type="entry name" value="Ankyrin_rpt"/>
</dbReference>
<dbReference type="Proteomes" id="UP000504636">
    <property type="component" value="Unplaced"/>
</dbReference>